<dbReference type="GO" id="GO:0003743">
    <property type="term" value="F:translation initiation factor activity"/>
    <property type="evidence" value="ECO:0007669"/>
    <property type="project" value="UniProtKB-KW"/>
</dbReference>
<feature type="compositionally biased region" description="Basic and acidic residues" evidence="13">
    <location>
        <begin position="1"/>
        <end position="10"/>
    </location>
</feature>
<dbReference type="FunFam" id="3.40.50.300:FF:000031">
    <property type="entry name" value="Eukaryotic initiation factor 4A-III"/>
    <property type="match status" value="1"/>
</dbReference>
<feature type="domain" description="Helicase C-terminal" evidence="15">
    <location>
        <begin position="280"/>
        <end position="441"/>
    </location>
</feature>
<dbReference type="Pfam" id="PF00271">
    <property type="entry name" value="Helicase_C"/>
    <property type="match status" value="1"/>
</dbReference>
<feature type="short sequence motif" description="Q motif" evidence="11">
    <location>
        <begin position="67"/>
        <end position="95"/>
    </location>
</feature>
<keyword evidence="8" id="KW-0648">Protein biosynthesis</keyword>
<evidence type="ECO:0000256" key="4">
    <source>
        <dbReference type="ARBA" id="ARBA00022801"/>
    </source>
</evidence>
<keyword evidence="7" id="KW-0694">RNA-binding</keyword>
<evidence type="ECO:0000256" key="13">
    <source>
        <dbReference type="SAM" id="MobiDB-lite"/>
    </source>
</evidence>
<dbReference type="EMBL" id="HF570331">
    <property type="protein sequence ID" value="CCQ18648.1"/>
    <property type="molecule type" value="mRNA"/>
</dbReference>
<dbReference type="GO" id="GO:0003724">
    <property type="term" value="F:RNA helicase activity"/>
    <property type="evidence" value="ECO:0007669"/>
    <property type="project" value="UniProtKB-EC"/>
</dbReference>
<evidence type="ECO:0000313" key="17">
    <source>
        <dbReference type="EMBL" id="CCQ18648.1"/>
    </source>
</evidence>
<feature type="region of interest" description="Disordered" evidence="13">
    <location>
        <begin position="1"/>
        <end position="58"/>
    </location>
</feature>
<keyword evidence="5 12" id="KW-0347">Helicase</keyword>
<dbReference type="Gene3D" id="3.40.50.300">
    <property type="entry name" value="P-loop containing nucleotide triphosphate hydrolases"/>
    <property type="match status" value="2"/>
</dbReference>
<evidence type="ECO:0000259" key="15">
    <source>
        <dbReference type="PROSITE" id="PS51194"/>
    </source>
</evidence>
<dbReference type="CDD" id="cd18787">
    <property type="entry name" value="SF2_C_DEAD"/>
    <property type="match status" value="1"/>
</dbReference>
<evidence type="ECO:0000259" key="16">
    <source>
        <dbReference type="PROSITE" id="PS51195"/>
    </source>
</evidence>
<comment type="similarity">
    <text evidence="9">Belongs to the DEAD box helicase family. eIF4A subfamily.</text>
</comment>
<dbReference type="PANTHER" id="PTHR47958">
    <property type="entry name" value="ATP-DEPENDENT RNA HELICASE DBP3"/>
    <property type="match status" value="1"/>
</dbReference>
<dbReference type="GO" id="GO:0005524">
    <property type="term" value="F:ATP binding"/>
    <property type="evidence" value="ECO:0007669"/>
    <property type="project" value="UniProtKB-KW"/>
</dbReference>
<dbReference type="AlphaFoldDB" id="M1XYF3"/>
<keyword evidence="2 17" id="KW-0396">Initiation factor</keyword>
<comment type="catalytic activity">
    <reaction evidence="10">
        <text>ATP + H2O = ADP + phosphate + H(+)</text>
        <dbReference type="Rhea" id="RHEA:13065"/>
        <dbReference type="ChEBI" id="CHEBI:15377"/>
        <dbReference type="ChEBI" id="CHEBI:15378"/>
        <dbReference type="ChEBI" id="CHEBI:30616"/>
        <dbReference type="ChEBI" id="CHEBI:43474"/>
        <dbReference type="ChEBI" id="CHEBI:456216"/>
        <dbReference type="EC" id="3.6.4.13"/>
    </reaction>
</comment>
<dbReference type="CDD" id="cd18046">
    <property type="entry name" value="DEADc_EIF4AII_EIF4AI_DDX2"/>
    <property type="match status" value="1"/>
</dbReference>
<evidence type="ECO:0000256" key="7">
    <source>
        <dbReference type="ARBA" id="ARBA00022884"/>
    </source>
</evidence>
<dbReference type="Pfam" id="PF00270">
    <property type="entry name" value="DEAD"/>
    <property type="match status" value="1"/>
</dbReference>
<dbReference type="InterPro" id="IPR044728">
    <property type="entry name" value="EIF4A_DEADc"/>
</dbReference>
<evidence type="ECO:0000256" key="12">
    <source>
        <dbReference type="RuleBase" id="RU000492"/>
    </source>
</evidence>
<evidence type="ECO:0000256" key="11">
    <source>
        <dbReference type="PROSITE-ProRule" id="PRU00552"/>
    </source>
</evidence>
<feature type="domain" description="Helicase ATP-binding" evidence="14">
    <location>
        <begin position="98"/>
        <end position="269"/>
    </location>
</feature>
<dbReference type="PROSITE" id="PS00039">
    <property type="entry name" value="DEAD_ATP_HELICASE"/>
    <property type="match status" value="1"/>
</dbReference>
<evidence type="ECO:0000256" key="3">
    <source>
        <dbReference type="ARBA" id="ARBA00022741"/>
    </source>
</evidence>
<dbReference type="PROSITE" id="PS51195">
    <property type="entry name" value="Q_MOTIF"/>
    <property type="match status" value="1"/>
</dbReference>
<dbReference type="InterPro" id="IPR000629">
    <property type="entry name" value="RNA-helicase_DEAD-box_CS"/>
</dbReference>
<dbReference type="PROSITE" id="PS51194">
    <property type="entry name" value="HELICASE_CTER"/>
    <property type="match status" value="1"/>
</dbReference>
<dbReference type="InterPro" id="IPR014001">
    <property type="entry name" value="Helicase_ATP-bd"/>
</dbReference>
<dbReference type="InterPro" id="IPR011545">
    <property type="entry name" value="DEAD/DEAH_box_helicase_dom"/>
</dbReference>
<proteinExistence type="evidence at transcript level"/>
<dbReference type="InterPro" id="IPR027417">
    <property type="entry name" value="P-loop_NTPase"/>
</dbReference>
<dbReference type="SMART" id="SM00490">
    <property type="entry name" value="HELICc"/>
    <property type="match status" value="1"/>
</dbReference>
<dbReference type="PROSITE" id="PS51192">
    <property type="entry name" value="HELICASE_ATP_BIND_1"/>
    <property type="match status" value="1"/>
</dbReference>
<keyword evidence="4 12" id="KW-0378">Hydrolase</keyword>
<dbReference type="SUPFAM" id="SSF52540">
    <property type="entry name" value="P-loop containing nucleoside triphosphate hydrolases"/>
    <property type="match status" value="1"/>
</dbReference>
<sequence>MSSQFDREPRQGPNGWGPDSEGQNGDQDRDADRGASAPEGSNNGDQQGPPGMLPDGTIESNWSEVISNFDDMTLKEDLLRGIYGYGFEKPSAIQQRAIVPCVRGLDVIAQAQSGTGKTATFAIAILQQIDLSLRECQALVLAPTRELAQQIQKVINSLGDYMQVATHACIGGTNVRDGMRSLETGVHIVVGTPGRVYDMIQRRALNVNSIKQFVLDEADEMLSRGFKDQIYDVFRLLPTAHLQVILLSATMPTDVLDVTQRFMRDPVRILVKQEELTLDGIKQFYVNVEREDWKLETLCDLYETLTITQAVIFCNTRRKVDWLTQKMHSRDFTVSSMHGDMQQQERDVIMREFRSGSSRVLITTDLLARGIDVQQVSLVINYDLPTNRENYIHRIGRGGRFGRKGVAINFVTTEDVRTLRDIETFYGTSVDEMPLNVADLI</sequence>
<evidence type="ECO:0000256" key="6">
    <source>
        <dbReference type="ARBA" id="ARBA00022840"/>
    </source>
</evidence>
<name>M1XYF3_9METZ</name>
<evidence type="ECO:0000256" key="8">
    <source>
        <dbReference type="ARBA" id="ARBA00022917"/>
    </source>
</evidence>
<evidence type="ECO:0000256" key="9">
    <source>
        <dbReference type="ARBA" id="ARBA00024352"/>
    </source>
</evidence>
<dbReference type="InterPro" id="IPR001650">
    <property type="entry name" value="Helicase_C-like"/>
</dbReference>
<dbReference type="SMART" id="SM00487">
    <property type="entry name" value="DEXDc"/>
    <property type="match status" value="1"/>
</dbReference>
<feature type="domain" description="DEAD-box RNA helicase Q" evidence="16">
    <location>
        <begin position="67"/>
        <end position="95"/>
    </location>
</feature>
<dbReference type="GO" id="GO:0016787">
    <property type="term" value="F:hydrolase activity"/>
    <property type="evidence" value="ECO:0007669"/>
    <property type="project" value="UniProtKB-KW"/>
</dbReference>
<organism evidence="17">
    <name type="scientific">Sycon ciliatum</name>
    <dbReference type="NCBI Taxonomy" id="27933"/>
    <lineage>
        <taxon>Eukaryota</taxon>
        <taxon>Metazoa</taxon>
        <taxon>Porifera</taxon>
        <taxon>Calcarea</taxon>
        <taxon>Calcaronea</taxon>
        <taxon>Leucosolenida</taxon>
        <taxon>Sycettidae</taxon>
        <taxon>Sycon</taxon>
    </lineage>
</organism>
<evidence type="ECO:0000256" key="5">
    <source>
        <dbReference type="ARBA" id="ARBA00022806"/>
    </source>
</evidence>
<dbReference type="FunFam" id="3.40.50.300:FF:000089">
    <property type="entry name" value="Eukaryotic initiation factor 4A-II"/>
    <property type="match status" value="1"/>
</dbReference>
<evidence type="ECO:0000256" key="2">
    <source>
        <dbReference type="ARBA" id="ARBA00022540"/>
    </source>
</evidence>
<evidence type="ECO:0000256" key="1">
    <source>
        <dbReference type="ARBA" id="ARBA00012552"/>
    </source>
</evidence>
<accession>M1XYF3</accession>
<gene>
    <name evidence="17" type="primary">if4a2</name>
</gene>
<evidence type="ECO:0000256" key="10">
    <source>
        <dbReference type="ARBA" id="ARBA00047984"/>
    </source>
</evidence>
<evidence type="ECO:0000259" key="14">
    <source>
        <dbReference type="PROSITE" id="PS51192"/>
    </source>
</evidence>
<dbReference type="GO" id="GO:0003723">
    <property type="term" value="F:RNA binding"/>
    <property type="evidence" value="ECO:0007669"/>
    <property type="project" value="UniProtKB-KW"/>
</dbReference>
<dbReference type="EC" id="3.6.4.13" evidence="1"/>
<dbReference type="InterPro" id="IPR014014">
    <property type="entry name" value="RNA_helicase_DEAD_Q_motif"/>
</dbReference>
<protein>
    <recommendedName>
        <fullName evidence="1">RNA helicase</fullName>
        <ecNumber evidence="1">3.6.4.13</ecNumber>
    </recommendedName>
</protein>
<reference evidence="17" key="1">
    <citation type="journal article" date="2013" name="Mol. Phylogenet. Evol.">
        <title>Distribution and evolutionary dynamics of Stowaway Miniature Inverted repeat Transposable Elements (MITEs) in grasses.</title>
        <authorList>
            <person name="Minaya M."/>
            <person name="Pimentel M."/>
            <person name="Mason-Gamer R."/>
            <person name="Catalan P."/>
        </authorList>
    </citation>
    <scope>NUCLEOTIDE SEQUENCE</scope>
</reference>
<keyword evidence="6 12" id="KW-0067">ATP-binding</keyword>
<keyword evidence="3 12" id="KW-0547">Nucleotide-binding</keyword>